<keyword evidence="2" id="KW-1185">Reference proteome</keyword>
<gene>
    <name evidence="1" type="ORF">GV827_17575</name>
</gene>
<dbReference type="Pfam" id="PF12599">
    <property type="entry name" value="DUF3768"/>
    <property type="match status" value="1"/>
</dbReference>
<evidence type="ECO:0000313" key="1">
    <source>
        <dbReference type="EMBL" id="NEK24199.1"/>
    </source>
</evidence>
<comment type="caution">
    <text evidence="1">The sequence shown here is derived from an EMBL/GenBank/DDBJ whole genome shotgun (WGS) entry which is preliminary data.</text>
</comment>
<dbReference type="RefSeq" id="WP_164355125.1">
    <property type="nucleotide sequence ID" value="NZ_JAABNT010000013.1"/>
</dbReference>
<proteinExistence type="predicted"/>
<organism evidence="1 2">
    <name type="scientific">Sulfitobacter sediminilitoris</name>
    <dbReference type="NCBI Taxonomy" id="2698830"/>
    <lineage>
        <taxon>Bacteria</taxon>
        <taxon>Pseudomonadati</taxon>
        <taxon>Pseudomonadota</taxon>
        <taxon>Alphaproteobacteria</taxon>
        <taxon>Rhodobacterales</taxon>
        <taxon>Roseobacteraceae</taxon>
        <taxon>Sulfitobacter</taxon>
    </lineage>
</organism>
<dbReference type="Proteomes" id="UP000468591">
    <property type="component" value="Unassembled WGS sequence"/>
</dbReference>
<name>A0A6P0CDB8_9RHOB</name>
<reference evidence="1 2" key="1">
    <citation type="submission" date="2020-01" db="EMBL/GenBank/DDBJ databases">
        <title>Sulfitobacter sediminilitoris sp. nov., isolated from a tidal flat.</title>
        <authorList>
            <person name="Park S."/>
            <person name="Yoon J.-H."/>
        </authorList>
    </citation>
    <scope>NUCLEOTIDE SEQUENCE [LARGE SCALE GENOMIC DNA]</scope>
    <source>
        <strain evidence="1 2">JBTF-M27</strain>
    </source>
</reference>
<dbReference type="InterPro" id="IPR022243">
    <property type="entry name" value="DUF3768"/>
</dbReference>
<accession>A0A6P0CDB8</accession>
<dbReference type="EMBL" id="JAABNT010000013">
    <property type="protein sequence ID" value="NEK24199.1"/>
    <property type="molecule type" value="Genomic_DNA"/>
</dbReference>
<evidence type="ECO:0000313" key="2">
    <source>
        <dbReference type="Proteomes" id="UP000468591"/>
    </source>
</evidence>
<protein>
    <submittedName>
        <fullName evidence="1">DUF3768 domain-containing protein</fullName>
    </submittedName>
</protein>
<dbReference type="AlphaFoldDB" id="A0A6P0CDB8"/>
<sequence length="176" mass="20002">MTDIREDSHKSIGEVPICAKCGSERVVTDAWACWNRYSGLWELESHFDDVHCHACEGPTKLQWIRPDDPPNNRVRALNDAFRQLGYGRGSVMITQGIRALGKDFTMEVSQAVRAFDSFTDDNDPWGEHDFGAFDIRSHKVFWKIDAYDLDLQNGSPNPANPAQTHRVLTIMLSSEY</sequence>